<dbReference type="OrthoDB" id="6710695at2"/>
<dbReference type="GO" id="GO:0003824">
    <property type="term" value="F:catalytic activity"/>
    <property type="evidence" value="ECO:0007669"/>
    <property type="project" value="InterPro"/>
</dbReference>
<dbReference type="GO" id="GO:0006793">
    <property type="term" value="P:phosphorus metabolic process"/>
    <property type="evidence" value="ECO:0007669"/>
    <property type="project" value="UniProtKB-ARBA"/>
</dbReference>
<protein>
    <recommendedName>
        <fullName evidence="1">PLD phosphodiesterase domain-containing protein</fullName>
    </recommendedName>
</protein>
<evidence type="ECO:0000313" key="2">
    <source>
        <dbReference type="EMBL" id="SDB83614.1"/>
    </source>
</evidence>
<keyword evidence="3" id="KW-1185">Reference proteome</keyword>
<sequence length="90" mass="10169">MDVIGYLHHEDLLLEDEHGVAIIGGANYVLSVGDKVFLRKKLPDQHYPRYLVDISFASNQYQGLFEDECAVKFTGNRAELAQYLTATTVH</sequence>
<accession>A0A1G6GNV4</accession>
<gene>
    <name evidence="2" type="ORF">SAMN05421732_101156</name>
</gene>
<dbReference type="EMBL" id="FMYO01000001">
    <property type="protein sequence ID" value="SDB83614.1"/>
    <property type="molecule type" value="Genomic_DNA"/>
</dbReference>
<dbReference type="STRING" id="1226327.SAMN05421732_101156"/>
<dbReference type="PROSITE" id="PS50035">
    <property type="entry name" value="PLD"/>
    <property type="match status" value="1"/>
</dbReference>
<proteinExistence type="predicted"/>
<evidence type="ECO:0000259" key="1">
    <source>
        <dbReference type="PROSITE" id="PS50035"/>
    </source>
</evidence>
<organism evidence="2 3">
    <name type="scientific">Acinetobacter kookii</name>
    <dbReference type="NCBI Taxonomy" id="1226327"/>
    <lineage>
        <taxon>Bacteria</taxon>
        <taxon>Pseudomonadati</taxon>
        <taxon>Pseudomonadota</taxon>
        <taxon>Gammaproteobacteria</taxon>
        <taxon>Moraxellales</taxon>
        <taxon>Moraxellaceae</taxon>
        <taxon>Acinetobacter</taxon>
    </lineage>
</organism>
<dbReference type="InterPro" id="IPR001736">
    <property type="entry name" value="PLipase_D/transphosphatidylase"/>
</dbReference>
<dbReference type="AlphaFoldDB" id="A0A1G6GNV4"/>
<name>A0A1G6GNV4_9GAMM</name>
<dbReference type="RefSeq" id="WP_092818256.1">
    <property type="nucleotide sequence ID" value="NZ_BAABKJ010000007.1"/>
</dbReference>
<reference evidence="3" key="1">
    <citation type="submission" date="2016-09" db="EMBL/GenBank/DDBJ databases">
        <authorList>
            <person name="Varghese N."/>
            <person name="Submissions S."/>
        </authorList>
    </citation>
    <scope>NUCLEOTIDE SEQUENCE [LARGE SCALE GENOMIC DNA]</scope>
    <source>
        <strain evidence="3">ANC 4667</strain>
    </source>
</reference>
<dbReference type="Proteomes" id="UP000243468">
    <property type="component" value="Unassembled WGS sequence"/>
</dbReference>
<evidence type="ECO:0000313" key="3">
    <source>
        <dbReference type="Proteomes" id="UP000243468"/>
    </source>
</evidence>
<feature type="domain" description="PLD phosphodiesterase" evidence="1">
    <location>
        <begin position="4"/>
        <end position="32"/>
    </location>
</feature>